<sequence length="37" mass="4225">MVIAVIPQQNTPGNAGRERKWPEAPPDPPRQFMKEHT</sequence>
<protein>
    <submittedName>
        <fullName evidence="2">Uncharacterized protein</fullName>
    </submittedName>
</protein>
<dbReference type="EMBL" id="AKFT01000033">
    <property type="protein sequence ID" value="EJF47048.1"/>
    <property type="molecule type" value="Genomic_DNA"/>
</dbReference>
<organism evidence="2 3">
    <name type="scientific">Actinomyces massiliensis F0489</name>
    <dbReference type="NCBI Taxonomy" id="1125718"/>
    <lineage>
        <taxon>Bacteria</taxon>
        <taxon>Bacillati</taxon>
        <taxon>Actinomycetota</taxon>
        <taxon>Actinomycetes</taxon>
        <taxon>Actinomycetales</taxon>
        <taxon>Actinomycetaceae</taxon>
        <taxon>Actinomyces</taxon>
    </lineage>
</organism>
<evidence type="ECO:0000256" key="1">
    <source>
        <dbReference type="SAM" id="MobiDB-lite"/>
    </source>
</evidence>
<proteinExistence type="predicted"/>
<name>J1HN73_9ACTO</name>
<evidence type="ECO:0000313" key="2">
    <source>
        <dbReference type="EMBL" id="EJF47048.1"/>
    </source>
</evidence>
<evidence type="ECO:0000313" key="3">
    <source>
        <dbReference type="Proteomes" id="UP000002941"/>
    </source>
</evidence>
<feature type="region of interest" description="Disordered" evidence="1">
    <location>
        <begin position="1"/>
        <end position="37"/>
    </location>
</feature>
<reference evidence="2 3" key="1">
    <citation type="submission" date="2012-05" db="EMBL/GenBank/DDBJ databases">
        <authorList>
            <person name="Harkins D.M."/>
            <person name="Madupu R."/>
            <person name="Durkin A.S."/>
            <person name="Torralba M."/>
            <person name="Methe B."/>
            <person name="Sutton G.G."/>
            <person name="Nelson K.E."/>
        </authorList>
    </citation>
    <scope>NUCLEOTIDE SEQUENCE [LARGE SCALE GENOMIC DNA]</scope>
    <source>
        <strain evidence="2 3">F0489</strain>
    </source>
</reference>
<gene>
    <name evidence="2" type="ORF">HMPREF1318_0514</name>
</gene>
<dbReference type="Proteomes" id="UP000002941">
    <property type="component" value="Unassembled WGS sequence"/>
</dbReference>
<comment type="caution">
    <text evidence="2">The sequence shown here is derived from an EMBL/GenBank/DDBJ whole genome shotgun (WGS) entry which is preliminary data.</text>
</comment>
<dbReference type="PATRIC" id="fig|1125718.3.peg.510"/>
<keyword evidence="3" id="KW-1185">Reference proteome</keyword>
<dbReference type="AlphaFoldDB" id="J1HN73"/>
<accession>J1HN73</accession>